<evidence type="ECO:0000256" key="7">
    <source>
        <dbReference type="RuleBase" id="RU361193"/>
    </source>
</evidence>
<sequence length="384" mass="44302">MCTAYFVTMIFFWYSFSSCGTHFSSFFDFAIWCKCRATVKSLTFSSSVTSRMVLHRSASTMALNWLSSIVKGHPHLQSSRLCYEIFEANVELSSILAEYGSLHLEFVYLSHVLKSPLFKKKVTKIRDVLDKAEKIQGLYPNFINADTGKWTLAYHMSLGALGDSFYEYLIKSWIQSGKKDEQARKMYWDASEAIRKHMVFKSKSGLTYIAELHSGTPDHKMGHLACFCVGMFSLQAVYEKTEEKKVGILIYCLLYLPPYFNFNFLNFSGFLPFQYFSRHGENGYILRPEVIEGFFYLWRLTGKSIYQEWVWDALTAIEKHCKVEGGYAGLHNVYDPTKGFDDVQQSFFLAETLKYGYLTFTDASIISLDEWVFNTEAHPLPIIN</sequence>
<evidence type="ECO:0000256" key="8">
    <source>
        <dbReference type="SAM" id="SignalP"/>
    </source>
</evidence>
<dbReference type="PANTHER" id="PTHR11742">
    <property type="entry name" value="MANNOSYL-OLIGOSACCHARIDE ALPHA-1,2-MANNOSIDASE-RELATED"/>
    <property type="match status" value="1"/>
</dbReference>
<evidence type="ECO:0000256" key="1">
    <source>
        <dbReference type="ARBA" id="ARBA00001913"/>
    </source>
</evidence>
<name>A0A1I7X9B8_HETBA</name>
<evidence type="ECO:0000256" key="5">
    <source>
        <dbReference type="ARBA" id="ARBA00023157"/>
    </source>
</evidence>
<dbReference type="PRINTS" id="PR00747">
    <property type="entry name" value="GLYHDRLASE47"/>
</dbReference>
<dbReference type="GO" id="GO:0005509">
    <property type="term" value="F:calcium ion binding"/>
    <property type="evidence" value="ECO:0007669"/>
    <property type="project" value="InterPro"/>
</dbReference>
<dbReference type="InterPro" id="IPR050749">
    <property type="entry name" value="Glycosyl_Hydrolase_47"/>
</dbReference>
<dbReference type="InterPro" id="IPR012341">
    <property type="entry name" value="6hp_glycosidase-like_sf"/>
</dbReference>
<dbReference type="SUPFAM" id="SSF48225">
    <property type="entry name" value="Seven-hairpin glycosidases"/>
    <property type="match status" value="1"/>
</dbReference>
<dbReference type="Pfam" id="PF01532">
    <property type="entry name" value="Glyco_hydro_47"/>
    <property type="match status" value="2"/>
</dbReference>
<comment type="similarity">
    <text evidence="3 7">Belongs to the glycosyl hydrolase 47 family.</text>
</comment>
<feature type="binding site" evidence="6">
    <location>
        <position position="375"/>
    </location>
    <ligand>
        <name>Ca(2+)</name>
        <dbReference type="ChEBI" id="CHEBI:29108"/>
    </ligand>
</feature>
<dbReference type="EC" id="3.2.1.-" evidence="7"/>
<evidence type="ECO:0000313" key="9">
    <source>
        <dbReference type="Proteomes" id="UP000095283"/>
    </source>
</evidence>
<feature type="signal peptide" evidence="8">
    <location>
        <begin position="1"/>
        <end position="19"/>
    </location>
</feature>
<keyword evidence="6" id="KW-0479">Metal-binding</keyword>
<dbReference type="InterPro" id="IPR036026">
    <property type="entry name" value="Seven-hairpin_glycosidases"/>
</dbReference>
<evidence type="ECO:0000256" key="2">
    <source>
        <dbReference type="ARBA" id="ARBA00004922"/>
    </source>
</evidence>
<keyword evidence="9" id="KW-1185">Reference proteome</keyword>
<dbReference type="Gene3D" id="1.50.10.10">
    <property type="match status" value="1"/>
</dbReference>
<comment type="pathway">
    <text evidence="2">Protein modification; protein glycosylation.</text>
</comment>
<accession>A0A1I7X9B8</accession>
<keyword evidence="5" id="KW-1015">Disulfide bond</keyword>
<evidence type="ECO:0000256" key="3">
    <source>
        <dbReference type="ARBA" id="ARBA00007658"/>
    </source>
</evidence>
<dbReference type="WBParaSite" id="Hba_14094">
    <property type="protein sequence ID" value="Hba_14094"/>
    <property type="gene ID" value="Hba_14094"/>
</dbReference>
<organism evidence="9 10">
    <name type="scientific">Heterorhabditis bacteriophora</name>
    <name type="common">Entomopathogenic nematode worm</name>
    <dbReference type="NCBI Taxonomy" id="37862"/>
    <lineage>
        <taxon>Eukaryota</taxon>
        <taxon>Metazoa</taxon>
        <taxon>Ecdysozoa</taxon>
        <taxon>Nematoda</taxon>
        <taxon>Chromadorea</taxon>
        <taxon>Rhabditida</taxon>
        <taxon>Rhabditina</taxon>
        <taxon>Rhabditomorpha</taxon>
        <taxon>Strongyloidea</taxon>
        <taxon>Heterorhabditidae</taxon>
        <taxon>Heterorhabditis</taxon>
    </lineage>
</organism>
<keyword evidence="8" id="KW-0732">Signal</keyword>
<dbReference type="GO" id="GO:0000139">
    <property type="term" value="C:Golgi membrane"/>
    <property type="evidence" value="ECO:0007669"/>
    <property type="project" value="TreeGrafter"/>
</dbReference>
<reference evidence="10" key="1">
    <citation type="submission" date="2016-11" db="UniProtKB">
        <authorList>
            <consortium name="WormBaseParasite"/>
        </authorList>
    </citation>
    <scope>IDENTIFICATION</scope>
</reference>
<dbReference type="GO" id="GO:0005783">
    <property type="term" value="C:endoplasmic reticulum"/>
    <property type="evidence" value="ECO:0007669"/>
    <property type="project" value="TreeGrafter"/>
</dbReference>
<dbReference type="GO" id="GO:0004571">
    <property type="term" value="F:mannosyl-oligosaccharide 1,2-alpha-mannosidase activity"/>
    <property type="evidence" value="ECO:0007669"/>
    <property type="project" value="InterPro"/>
</dbReference>
<keyword evidence="4 7" id="KW-0378">Hydrolase</keyword>
<dbReference type="InterPro" id="IPR001382">
    <property type="entry name" value="Glyco_hydro_47"/>
</dbReference>
<proteinExistence type="inferred from homology"/>
<comment type="cofactor">
    <cofactor evidence="1 6">
        <name>Ca(2+)</name>
        <dbReference type="ChEBI" id="CHEBI:29108"/>
    </cofactor>
</comment>
<dbReference type="PANTHER" id="PTHR11742:SF96">
    <property type="entry name" value="MANNOSYL-OLIGOSACCHARIDE 1,2-ALPHA-MANNOSIDASE C52E4.5"/>
    <property type="match status" value="1"/>
</dbReference>
<evidence type="ECO:0000313" key="10">
    <source>
        <dbReference type="WBParaSite" id="Hba_14094"/>
    </source>
</evidence>
<dbReference type="GO" id="GO:0005975">
    <property type="term" value="P:carbohydrate metabolic process"/>
    <property type="evidence" value="ECO:0007669"/>
    <property type="project" value="InterPro"/>
</dbReference>
<feature type="chain" id="PRO_5009311043" description="alpha-1,2-Mannosidase" evidence="8">
    <location>
        <begin position="20"/>
        <end position="384"/>
    </location>
</feature>
<evidence type="ECO:0000256" key="6">
    <source>
        <dbReference type="PIRSR" id="PIRSR601382-2"/>
    </source>
</evidence>
<dbReference type="Proteomes" id="UP000095283">
    <property type="component" value="Unplaced"/>
</dbReference>
<keyword evidence="6" id="KW-0106">Calcium</keyword>
<protein>
    <recommendedName>
        <fullName evidence="7">alpha-1,2-Mannosidase</fullName>
        <ecNumber evidence="7">3.2.1.-</ecNumber>
    </recommendedName>
</protein>
<evidence type="ECO:0000256" key="4">
    <source>
        <dbReference type="ARBA" id="ARBA00022801"/>
    </source>
</evidence>
<dbReference type="AlphaFoldDB" id="A0A1I7X9B8"/>
<keyword evidence="7" id="KW-0326">Glycosidase</keyword>